<evidence type="ECO:0000256" key="11">
    <source>
        <dbReference type="ARBA" id="ARBA00022723"/>
    </source>
</evidence>
<gene>
    <name evidence="23" type="ordered locus">Plav_2242</name>
</gene>
<evidence type="ECO:0000256" key="17">
    <source>
        <dbReference type="ARBA" id="ARBA00023136"/>
    </source>
</evidence>
<keyword evidence="23" id="KW-0560">Oxidoreductase</keyword>
<dbReference type="NCBIfam" id="TIGR01416">
    <property type="entry name" value="Rieske_proteo"/>
    <property type="match status" value="1"/>
</dbReference>
<evidence type="ECO:0000256" key="15">
    <source>
        <dbReference type="ARBA" id="ARBA00023004"/>
    </source>
</evidence>
<dbReference type="PROSITE" id="PS51296">
    <property type="entry name" value="RIESKE"/>
    <property type="match status" value="1"/>
</dbReference>
<evidence type="ECO:0000256" key="3">
    <source>
        <dbReference type="ARBA" id="ARBA00010651"/>
    </source>
</evidence>
<sequence length="179" mass="19383">MADIHAVEPTRRDFLYVATGSLAAVGAAFTVWPLIDQMNPDASVLALASIEVDISNIPVGQETTFKWRGKPVFVRHRTEAEIAAAESVDVATLPDPQTDAERLVAGPNGEVDKQWLVVIGICTHLGCVPLAYRGEYDGYFCPCHGSVYDTSGRIRKGPAPTNLEVPPYAFISDTRIKIG</sequence>
<evidence type="ECO:0000256" key="5">
    <source>
        <dbReference type="ARBA" id="ARBA00012951"/>
    </source>
</evidence>
<dbReference type="InterPro" id="IPR019470">
    <property type="entry name" value="Ubiq_cytC_Rdtase_Fe-S_su_TAT"/>
</dbReference>
<evidence type="ECO:0000256" key="19">
    <source>
        <dbReference type="ARBA" id="ARBA00029351"/>
    </source>
</evidence>
<evidence type="ECO:0000256" key="9">
    <source>
        <dbReference type="ARBA" id="ARBA00022692"/>
    </source>
</evidence>
<evidence type="ECO:0000256" key="21">
    <source>
        <dbReference type="RuleBase" id="RU004497"/>
    </source>
</evidence>
<keyword evidence="17 20" id="KW-0472">Membrane</keyword>
<dbReference type="PANTHER" id="PTHR10134">
    <property type="entry name" value="CYTOCHROME B-C1 COMPLEX SUBUNIT RIESKE, MITOCHONDRIAL"/>
    <property type="match status" value="1"/>
</dbReference>
<dbReference type="STRING" id="402881.Plav_2242"/>
<reference evidence="23 24" key="1">
    <citation type="journal article" date="2011" name="Stand. Genomic Sci.">
        <title>Complete genome sequence of Parvibaculum lavamentivorans type strain (DS-1(T)).</title>
        <authorList>
            <person name="Schleheck D."/>
            <person name="Weiss M."/>
            <person name="Pitluck S."/>
            <person name="Bruce D."/>
            <person name="Land M.L."/>
            <person name="Han S."/>
            <person name="Saunders E."/>
            <person name="Tapia R."/>
            <person name="Detter C."/>
            <person name="Brettin T."/>
            <person name="Han J."/>
            <person name="Woyke T."/>
            <person name="Goodwin L."/>
            <person name="Pennacchio L."/>
            <person name="Nolan M."/>
            <person name="Cook A.M."/>
            <person name="Kjelleberg S."/>
            <person name="Thomas T."/>
        </authorList>
    </citation>
    <scope>NUCLEOTIDE SEQUENCE [LARGE SCALE GENOMIC DNA]</scope>
    <source>
        <strain evidence="24">DS-1 / DSM 13023 / NCIMB 13966</strain>
    </source>
</reference>
<dbReference type="InterPro" id="IPR036922">
    <property type="entry name" value="Rieske_2Fe-2S_sf"/>
</dbReference>
<evidence type="ECO:0000256" key="4">
    <source>
        <dbReference type="ARBA" id="ARBA00011649"/>
    </source>
</evidence>
<dbReference type="InterPro" id="IPR005805">
    <property type="entry name" value="Rieske_Fe-S_prot_C"/>
</dbReference>
<dbReference type="OrthoDB" id="9767869at2"/>
<dbReference type="GO" id="GO:0005886">
    <property type="term" value="C:plasma membrane"/>
    <property type="evidence" value="ECO:0007669"/>
    <property type="project" value="UniProtKB-SubCell"/>
</dbReference>
<comment type="subcellular location">
    <subcellularLocation>
        <location evidence="2">Cell membrane</location>
        <topology evidence="2">Single-pass membrane protein</topology>
    </subcellularLocation>
</comment>
<keyword evidence="15" id="KW-0408">Iron</keyword>
<comment type="miscellaneous">
    <text evidence="20">The Rieske protein is a high potential 2Fe-2S protein.</text>
</comment>
<dbReference type="eggNOG" id="COG0723">
    <property type="taxonomic scope" value="Bacteria"/>
</dbReference>
<dbReference type="Gene3D" id="1.20.5.510">
    <property type="entry name" value="Single helix bin"/>
    <property type="match status" value="1"/>
</dbReference>
<dbReference type="PROSITE" id="PS51318">
    <property type="entry name" value="TAT"/>
    <property type="match status" value="1"/>
</dbReference>
<dbReference type="CDD" id="cd03470">
    <property type="entry name" value="Rieske_cytochrome_bc1"/>
    <property type="match status" value="1"/>
</dbReference>
<dbReference type="PRINTS" id="PR00162">
    <property type="entry name" value="RIESKE"/>
</dbReference>
<evidence type="ECO:0000256" key="18">
    <source>
        <dbReference type="ARBA" id="ARBA00023157"/>
    </source>
</evidence>
<comment type="cofactor">
    <cofactor evidence="20">
        <name>[2Fe-2S] cluster</name>
        <dbReference type="ChEBI" id="CHEBI:190135"/>
    </cofactor>
    <text evidence="20">Binds 1 [2Fe-2S] cluster per subunit.</text>
</comment>
<evidence type="ECO:0000256" key="6">
    <source>
        <dbReference type="ARBA" id="ARBA00019816"/>
    </source>
</evidence>
<keyword evidence="11" id="KW-0479">Metal-binding</keyword>
<evidence type="ECO:0000313" key="24">
    <source>
        <dbReference type="Proteomes" id="UP000006377"/>
    </source>
</evidence>
<feature type="transmembrane region" description="Helical" evidence="20">
    <location>
        <begin position="14"/>
        <end position="35"/>
    </location>
</feature>
<keyword evidence="10" id="KW-0001">2Fe-2S</keyword>
<dbReference type="GO" id="GO:0008121">
    <property type="term" value="F:quinol-cytochrome-c reductase activity"/>
    <property type="evidence" value="ECO:0007669"/>
    <property type="project" value="UniProtKB-EC"/>
</dbReference>
<evidence type="ECO:0000259" key="22">
    <source>
        <dbReference type="PROSITE" id="PS51296"/>
    </source>
</evidence>
<dbReference type="InterPro" id="IPR017941">
    <property type="entry name" value="Rieske_2Fe-2S"/>
</dbReference>
<evidence type="ECO:0000313" key="23">
    <source>
        <dbReference type="EMBL" id="ABS63856.1"/>
    </source>
</evidence>
<keyword evidence="12" id="KW-1278">Translocase</keyword>
<dbReference type="EMBL" id="CP000774">
    <property type="protein sequence ID" value="ABS63856.1"/>
    <property type="molecule type" value="Genomic_DNA"/>
</dbReference>
<accession>A7HVC3</accession>
<comment type="subunit">
    <text evidence="4 21">The main subunits of complex b-c1 are: cytochrome b, cytochrome c1 and the Rieske protein.</text>
</comment>
<dbReference type="NCBIfam" id="TIGR01409">
    <property type="entry name" value="TAT_signal_seq"/>
    <property type="match status" value="1"/>
</dbReference>
<evidence type="ECO:0000256" key="2">
    <source>
        <dbReference type="ARBA" id="ARBA00004162"/>
    </source>
</evidence>
<keyword evidence="16" id="KW-0411">Iron-sulfur</keyword>
<evidence type="ECO:0000256" key="8">
    <source>
        <dbReference type="ARBA" id="ARBA00022475"/>
    </source>
</evidence>
<protein>
    <recommendedName>
        <fullName evidence="6 20">Ubiquinol-cytochrome c reductase iron-sulfur subunit</fullName>
        <ecNumber evidence="5 20">7.1.1.8</ecNumber>
    </recommendedName>
</protein>
<dbReference type="SUPFAM" id="SSF50022">
    <property type="entry name" value="ISP domain"/>
    <property type="match status" value="1"/>
</dbReference>
<dbReference type="KEGG" id="pla:Plav_2242"/>
<dbReference type="Pfam" id="PF00355">
    <property type="entry name" value="Rieske"/>
    <property type="match status" value="1"/>
</dbReference>
<proteinExistence type="inferred from homology"/>
<dbReference type="Gene3D" id="2.102.10.10">
    <property type="entry name" value="Rieske [2Fe-2S] iron-sulphur domain"/>
    <property type="match status" value="1"/>
</dbReference>
<comment type="function">
    <text evidence="1">Component of the ubiquinol-cytochrome c reductase complex (complex III or cytochrome b-c1 complex), which is a respiratory chain that generates an electrochemical potential coupled to ATP synthesis.</text>
</comment>
<dbReference type="FunFam" id="2.102.10.10:FF:000001">
    <property type="entry name" value="Cytochrome b-c1 complex subunit Rieske, mitochondrial"/>
    <property type="match status" value="1"/>
</dbReference>
<keyword evidence="18" id="KW-1015">Disulfide bond</keyword>
<dbReference type="EC" id="7.1.1.8" evidence="5 20"/>
<dbReference type="InterPro" id="IPR014349">
    <property type="entry name" value="Rieske_Fe-S_prot"/>
</dbReference>
<evidence type="ECO:0000256" key="10">
    <source>
        <dbReference type="ARBA" id="ARBA00022714"/>
    </source>
</evidence>
<dbReference type="RefSeq" id="WP_012111161.1">
    <property type="nucleotide sequence ID" value="NC_009719.1"/>
</dbReference>
<dbReference type="Pfam" id="PF10399">
    <property type="entry name" value="UCR_Fe-S_N"/>
    <property type="match status" value="1"/>
</dbReference>
<evidence type="ECO:0000256" key="1">
    <source>
        <dbReference type="ARBA" id="ARBA00002444"/>
    </source>
</evidence>
<evidence type="ECO:0000256" key="16">
    <source>
        <dbReference type="ARBA" id="ARBA00023014"/>
    </source>
</evidence>
<comment type="similarity">
    <text evidence="3">Belongs to the Rieske iron-sulfur protein family.</text>
</comment>
<keyword evidence="24" id="KW-1185">Reference proteome</keyword>
<evidence type="ECO:0000256" key="20">
    <source>
        <dbReference type="RuleBase" id="RU004494"/>
    </source>
</evidence>
<organism evidence="23 24">
    <name type="scientific">Parvibaculum lavamentivorans (strain DS-1 / DSM 13023 / NCIMB 13966)</name>
    <dbReference type="NCBI Taxonomy" id="402881"/>
    <lineage>
        <taxon>Bacteria</taxon>
        <taxon>Pseudomonadati</taxon>
        <taxon>Pseudomonadota</taxon>
        <taxon>Alphaproteobacteria</taxon>
        <taxon>Hyphomicrobiales</taxon>
        <taxon>Parvibaculaceae</taxon>
        <taxon>Parvibaculum</taxon>
    </lineage>
</organism>
<dbReference type="GO" id="GO:0051537">
    <property type="term" value="F:2 iron, 2 sulfur cluster binding"/>
    <property type="evidence" value="ECO:0007669"/>
    <property type="project" value="UniProtKB-KW"/>
</dbReference>
<evidence type="ECO:0000256" key="14">
    <source>
        <dbReference type="ARBA" id="ARBA00022989"/>
    </source>
</evidence>
<dbReference type="GO" id="GO:0016491">
    <property type="term" value="F:oxidoreductase activity"/>
    <property type="evidence" value="ECO:0007669"/>
    <property type="project" value="UniProtKB-KW"/>
</dbReference>
<dbReference type="GO" id="GO:0046872">
    <property type="term" value="F:metal ion binding"/>
    <property type="evidence" value="ECO:0007669"/>
    <property type="project" value="UniProtKB-KW"/>
</dbReference>
<dbReference type="InterPro" id="IPR006311">
    <property type="entry name" value="TAT_signal"/>
</dbReference>
<dbReference type="AlphaFoldDB" id="A7HVC3"/>
<keyword evidence="8" id="KW-1003">Cell membrane</keyword>
<comment type="catalytic activity">
    <reaction evidence="19 20">
        <text>a quinol + 2 Fe(III)-[cytochrome c](out) = a quinone + 2 Fe(II)-[cytochrome c](out) + 2 H(+)(out)</text>
        <dbReference type="Rhea" id="RHEA:11484"/>
        <dbReference type="Rhea" id="RHEA-COMP:10350"/>
        <dbReference type="Rhea" id="RHEA-COMP:14399"/>
        <dbReference type="ChEBI" id="CHEBI:15378"/>
        <dbReference type="ChEBI" id="CHEBI:24646"/>
        <dbReference type="ChEBI" id="CHEBI:29033"/>
        <dbReference type="ChEBI" id="CHEBI:29034"/>
        <dbReference type="ChEBI" id="CHEBI:132124"/>
        <dbReference type="EC" id="7.1.1.8"/>
    </reaction>
</comment>
<name>A7HVC3_PARL1</name>
<keyword evidence="13 20" id="KW-0249">Electron transport</keyword>
<dbReference type="InterPro" id="IPR019546">
    <property type="entry name" value="TAT_signal_bac_arc"/>
</dbReference>
<dbReference type="Proteomes" id="UP000006377">
    <property type="component" value="Chromosome"/>
</dbReference>
<keyword evidence="9 20" id="KW-0812">Transmembrane</keyword>
<evidence type="ECO:0000256" key="13">
    <source>
        <dbReference type="ARBA" id="ARBA00022982"/>
    </source>
</evidence>
<feature type="domain" description="Rieske" evidence="22">
    <location>
        <begin position="112"/>
        <end position="177"/>
    </location>
</feature>
<dbReference type="InterPro" id="IPR006317">
    <property type="entry name" value="Ubiquinol_cyt_c_Rdtase_Fe-S-su"/>
</dbReference>
<evidence type="ECO:0000256" key="7">
    <source>
        <dbReference type="ARBA" id="ARBA00022448"/>
    </source>
</evidence>
<keyword evidence="7 20" id="KW-0813">Transport</keyword>
<keyword evidence="14 20" id="KW-1133">Transmembrane helix</keyword>
<dbReference type="HOGENOM" id="CLU_055690_0_2_5"/>
<evidence type="ECO:0000256" key="12">
    <source>
        <dbReference type="ARBA" id="ARBA00022967"/>
    </source>
</evidence>